<reference evidence="2 3" key="1">
    <citation type="submission" date="2016-05" db="EMBL/GenBank/DDBJ databases">
        <title>First whole genome sequencing of Entamoeba histolytica HM1:IMSS-clone-6.</title>
        <authorList>
            <person name="Mukherjee Avik.K."/>
            <person name="Izumyama S."/>
            <person name="Nakada-Tsukui K."/>
            <person name="Nozaki T."/>
        </authorList>
    </citation>
    <scope>NUCLEOTIDE SEQUENCE [LARGE SCALE GENOMIC DNA]</scope>
    <source>
        <strain evidence="2 3">HM1:IMSS clone 6</strain>
    </source>
</reference>
<dbReference type="GO" id="GO:0006886">
    <property type="term" value="P:intracellular protein transport"/>
    <property type="evidence" value="ECO:0007669"/>
    <property type="project" value="InterPro"/>
</dbReference>
<evidence type="ECO:0000313" key="2">
    <source>
        <dbReference type="EMBL" id="GAT97135.1"/>
    </source>
</evidence>
<comment type="caution">
    <text evidence="2">The sequence shown here is derived from an EMBL/GenBank/DDBJ whole genome shotgun (WGS) entry which is preliminary data.</text>
</comment>
<dbReference type="PANTHER" id="PTHR12233">
    <property type="entry name" value="VACUOLAR PROTEIN SORTING 26 RELATED"/>
    <property type="match status" value="1"/>
</dbReference>
<dbReference type="VEuPathDB" id="AmoebaDB:EHI8A_062610"/>
<dbReference type="VEuPathDB" id="AmoebaDB:KM1_037280"/>
<dbReference type="Gene3D" id="2.60.40.640">
    <property type="match status" value="2"/>
</dbReference>
<proteinExistence type="inferred from homology"/>
<dbReference type="VEuPathDB" id="AmoebaDB:EHI7A_014810"/>
<gene>
    <name evidence="2" type="ORF">CL6EHI_147450</name>
</gene>
<organism evidence="2 3">
    <name type="scientific">Entamoeba histolytica</name>
    <dbReference type="NCBI Taxonomy" id="5759"/>
    <lineage>
        <taxon>Eukaryota</taxon>
        <taxon>Amoebozoa</taxon>
        <taxon>Evosea</taxon>
        <taxon>Archamoebae</taxon>
        <taxon>Mastigamoebida</taxon>
        <taxon>Entamoebidae</taxon>
        <taxon>Entamoeba</taxon>
    </lineage>
</organism>
<dbReference type="AlphaFoldDB" id="A0A5K1TVP5"/>
<evidence type="ECO:0000313" key="3">
    <source>
        <dbReference type="Proteomes" id="UP000078387"/>
    </source>
</evidence>
<dbReference type="VEuPathDB" id="AmoebaDB:EHI5A_103050"/>
<dbReference type="EMBL" id="BDEQ01000001">
    <property type="protein sequence ID" value="GAT97135.1"/>
    <property type="molecule type" value="Genomic_DNA"/>
</dbReference>
<sequence>MSFFGFGGPTVNVNIQLDENHRKKTIFQTENKEKIFIPIYTEKDTVFGTIEIQCENKKCEHNGIKMELLGIIENDSSKIQKEFLRNCIDICGTNTLSEGITTYPFTFGKIEKKYNSYYGSIGRIRYIIKCTIQRFSKIIKEIEIGVINKSPHRIKKSFETTLTRPILMHFAVESITYEVNDIIHGLLKVVTSKNYSSDIFTSINLELIKKEIFSTEKITKELSKKIIEIEVLKGVPESDEIIPFNLILPTEKLSPSFKTIEGFSLQYFLIINIHLKDTSNSKTENSNPKTEIPINILKEEQTKILFDEKMNGMLEWLDEMDKFEEIIPQDFGETPLIKQSIDEFNNVEEIDSLHDLKEAEEKLKSDACLIKKVEFDW</sequence>
<dbReference type="Pfam" id="PF03643">
    <property type="entry name" value="Vps26"/>
    <property type="match status" value="1"/>
</dbReference>
<dbReference type="InterPro" id="IPR028934">
    <property type="entry name" value="Vps26-related"/>
</dbReference>
<accession>A0A5K1TVP5</accession>
<name>A0A5K1TVP5_ENTHI</name>
<comment type="similarity">
    <text evidence="1">Belongs to the VPS26 family.</text>
</comment>
<protein>
    <submittedName>
        <fullName evidence="2">Vacuolar sorting protein 26 putative</fullName>
    </submittedName>
</protein>
<dbReference type="Proteomes" id="UP000078387">
    <property type="component" value="Unassembled WGS sequence"/>
</dbReference>
<dbReference type="InterPro" id="IPR014752">
    <property type="entry name" value="Arrestin-like_C"/>
</dbReference>
<dbReference type="FunFam" id="2.60.40.640:FF:000060">
    <property type="entry name" value="Vacuolar sorting protein 26, putative"/>
    <property type="match status" value="1"/>
</dbReference>
<dbReference type="VEuPathDB" id="AmoebaDB:EHI_147450"/>
<evidence type="ECO:0000256" key="1">
    <source>
        <dbReference type="ARBA" id="ARBA00009100"/>
    </source>
</evidence>
<dbReference type="OMA" id="IDICASR"/>